<evidence type="ECO:0000256" key="2">
    <source>
        <dbReference type="ARBA" id="ARBA00023125"/>
    </source>
</evidence>
<gene>
    <name evidence="5" type="ORF">ACEZDE_32240</name>
</gene>
<keyword evidence="6" id="KW-1185">Reference proteome</keyword>
<proteinExistence type="predicted"/>
<accession>A0ABV6W5L4</accession>
<keyword evidence="2" id="KW-0238">DNA-binding</keyword>
<keyword evidence="1" id="KW-0235">DNA replication</keyword>
<name>A0ABV6W5L4_9ACTN</name>
<dbReference type="Proteomes" id="UP001592531">
    <property type="component" value="Unassembled WGS sequence"/>
</dbReference>
<dbReference type="SUPFAM" id="SSF48024">
    <property type="entry name" value="N-terminal domain of DnaB helicase"/>
    <property type="match status" value="1"/>
</dbReference>
<evidence type="ECO:0000256" key="1">
    <source>
        <dbReference type="ARBA" id="ARBA00022705"/>
    </source>
</evidence>
<evidence type="ECO:0000313" key="6">
    <source>
        <dbReference type="Proteomes" id="UP001592531"/>
    </source>
</evidence>
<reference evidence="5 6" key="1">
    <citation type="submission" date="2024-09" db="EMBL/GenBank/DDBJ databases">
        <authorList>
            <person name="Lee S.D."/>
        </authorList>
    </citation>
    <scope>NUCLEOTIDE SEQUENCE [LARGE SCALE GENOMIC DNA]</scope>
    <source>
        <strain evidence="5 6">N8-3</strain>
    </source>
</reference>
<evidence type="ECO:0000313" key="5">
    <source>
        <dbReference type="EMBL" id="MFC1421277.1"/>
    </source>
</evidence>
<protein>
    <submittedName>
        <fullName evidence="5">DnaB-like helicase N-terminal domain-containing protein</fullName>
    </submittedName>
</protein>
<evidence type="ECO:0000259" key="4">
    <source>
        <dbReference type="Pfam" id="PF00772"/>
    </source>
</evidence>
<sequence length="141" mass="15046">MHAERAVLGAVLLYPATAPALVSFLSPAAFTLTAHRALFTAAQALLAQSEPCDPLTVTRETLAVLRRASPAPEQMPPEPLRGFFLDEDGRRVPPPGATARTQSSGPASGKHPPRLGGPLPPWWCYRHGGQRVEQHRAAGSD</sequence>
<comment type="caution">
    <text evidence="5">The sequence shown here is derived from an EMBL/GenBank/DDBJ whole genome shotgun (WGS) entry which is preliminary data.</text>
</comment>
<evidence type="ECO:0000256" key="3">
    <source>
        <dbReference type="SAM" id="MobiDB-lite"/>
    </source>
</evidence>
<dbReference type="EMBL" id="JBHFAB010000037">
    <property type="protein sequence ID" value="MFC1421277.1"/>
    <property type="molecule type" value="Genomic_DNA"/>
</dbReference>
<dbReference type="Gene3D" id="1.10.860.10">
    <property type="entry name" value="DNAb Helicase, Chain A"/>
    <property type="match status" value="1"/>
</dbReference>
<dbReference type="InterPro" id="IPR007693">
    <property type="entry name" value="DNA_helicase_DnaB-like_N"/>
</dbReference>
<dbReference type="InterPro" id="IPR016136">
    <property type="entry name" value="DNA_helicase_N/primase_C"/>
</dbReference>
<feature type="region of interest" description="Disordered" evidence="3">
    <location>
        <begin position="67"/>
        <end position="122"/>
    </location>
</feature>
<feature type="domain" description="DNA helicase DnaB-like N-terminal" evidence="4">
    <location>
        <begin position="2"/>
        <end position="60"/>
    </location>
</feature>
<dbReference type="RefSeq" id="WP_380544185.1">
    <property type="nucleotide sequence ID" value="NZ_JBHFAB010000037.1"/>
</dbReference>
<dbReference type="InterPro" id="IPR036185">
    <property type="entry name" value="DNA_heli_DnaB-like_N_sf"/>
</dbReference>
<dbReference type="Pfam" id="PF00772">
    <property type="entry name" value="DnaB"/>
    <property type="match status" value="1"/>
</dbReference>
<organism evidence="5 6">
    <name type="scientific">Streptacidiphilus cavernicola</name>
    <dbReference type="NCBI Taxonomy" id="3342716"/>
    <lineage>
        <taxon>Bacteria</taxon>
        <taxon>Bacillati</taxon>
        <taxon>Actinomycetota</taxon>
        <taxon>Actinomycetes</taxon>
        <taxon>Kitasatosporales</taxon>
        <taxon>Streptomycetaceae</taxon>
        <taxon>Streptacidiphilus</taxon>
    </lineage>
</organism>